<sequence>MSKILIAVLVLALLATALDQGYGFNTEESSASMEFSPNEHSVEDRAARYQKEFLEMGKKMEARVKWPGISTLRSAKSTGQDQQ</sequence>
<dbReference type="EMBL" id="AZBU02000006">
    <property type="protein sequence ID" value="TKR72306.1"/>
    <property type="molecule type" value="Genomic_DNA"/>
</dbReference>
<comment type="caution">
    <text evidence="2">The sequence shown here is derived from an EMBL/GenBank/DDBJ whole genome shotgun (WGS) entry which is preliminary data.</text>
</comment>
<evidence type="ECO:0000313" key="3">
    <source>
        <dbReference type="Proteomes" id="UP000298663"/>
    </source>
</evidence>
<protein>
    <submittedName>
        <fullName evidence="2">Uncharacterized protein</fullName>
    </submittedName>
</protein>
<evidence type="ECO:0000256" key="1">
    <source>
        <dbReference type="SAM" id="SignalP"/>
    </source>
</evidence>
<dbReference type="Proteomes" id="UP000298663">
    <property type="component" value="Unassembled WGS sequence"/>
</dbReference>
<gene>
    <name evidence="2" type="ORF">L596_019777</name>
</gene>
<feature type="chain" id="PRO_5020257115" evidence="1">
    <location>
        <begin position="24"/>
        <end position="83"/>
    </location>
</feature>
<accession>A0A4U5MRJ5</accession>
<evidence type="ECO:0000313" key="2">
    <source>
        <dbReference type="EMBL" id="TKR72306.1"/>
    </source>
</evidence>
<name>A0A4U5MRJ5_STECR</name>
<keyword evidence="3" id="KW-1185">Reference proteome</keyword>
<organism evidence="2 3">
    <name type="scientific">Steinernema carpocapsae</name>
    <name type="common">Entomopathogenic nematode</name>
    <dbReference type="NCBI Taxonomy" id="34508"/>
    <lineage>
        <taxon>Eukaryota</taxon>
        <taxon>Metazoa</taxon>
        <taxon>Ecdysozoa</taxon>
        <taxon>Nematoda</taxon>
        <taxon>Chromadorea</taxon>
        <taxon>Rhabditida</taxon>
        <taxon>Tylenchina</taxon>
        <taxon>Panagrolaimomorpha</taxon>
        <taxon>Strongyloidoidea</taxon>
        <taxon>Steinernematidae</taxon>
        <taxon>Steinernema</taxon>
    </lineage>
</organism>
<dbReference type="AlphaFoldDB" id="A0A4U5MRJ5"/>
<proteinExistence type="predicted"/>
<keyword evidence="1" id="KW-0732">Signal</keyword>
<reference evidence="2 3" key="1">
    <citation type="journal article" date="2015" name="Genome Biol.">
        <title>Comparative genomics of Steinernema reveals deeply conserved gene regulatory networks.</title>
        <authorList>
            <person name="Dillman A.R."/>
            <person name="Macchietto M."/>
            <person name="Porter C.F."/>
            <person name="Rogers A."/>
            <person name="Williams B."/>
            <person name="Antoshechkin I."/>
            <person name="Lee M.M."/>
            <person name="Goodwin Z."/>
            <person name="Lu X."/>
            <person name="Lewis E.E."/>
            <person name="Goodrich-Blair H."/>
            <person name="Stock S.P."/>
            <person name="Adams B.J."/>
            <person name="Sternberg P.W."/>
            <person name="Mortazavi A."/>
        </authorList>
    </citation>
    <scope>NUCLEOTIDE SEQUENCE [LARGE SCALE GENOMIC DNA]</scope>
    <source>
        <strain evidence="2 3">ALL</strain>
    </source>
</reference>
<reference evidence="2 3" key="2">
    <citation type="journal article" date="2019" name="G3 (Bethesda)">
        <title>Hybrid Assembly of the Genome of the Entomopathogenic Nematode Steinernema carpocapsae Identifies the X-Chromosome.</title>
        <authorList>
            <person name="Serra L."/>
            <person name="Macchietto M."/>
            <person name="Macias-Munoz A."/>
            <person name="McGill C.J."/>
            <person name="Rodriguez I.M."/>
            <person name="Rodriguez B."/>
            <person name="Murad R."/>
            <person name="Mortazavi A."/>
        </authorList>
    </citation>
    <scope>NUCLEOTIDE SEQUENCE [LARGE SCALE GENOMIC DNA]</scope>
    <source>
        <strain evidence="2 3">ALL</strain>
    </source>
</reference>
<feature type="signal peptide" evidence="1">
    <location>
        <begin position="1"/>
        <end position="23"/>
    </location>
</feature>